<feature type="transmembrane region" description="Helical" evidence="1">
    <location>
        <begin position="20"/>
        <end position="39"/>
    </location>
</feature>
<keyword evidence="1" id="KW-1133">Transmembrane helix</keyword>
<keyword evidence="4" id="KW-1185">Reference proteome</keyword>
<dbReference type="EMBL" id="CAMXCT030006734">
    <property type="protein sequence ID" value="CAL4806478.1"/>
    <property type="molecule type" value="Genomic_DNA"/>
</dbReference>
<dbReference type="Proteomes" id="UP001152797">
    <property type="component" value="Unassembled WGS sequence"/>
</dbReference>
<evidence type="ECO:0000313" key="2">
    <source>
        <dbReference type="EMBL" id="CAI4019166.1"/>
    </source>
</evidence>
<dbReference type="EMBL" id="CAMXCT020006734">
    <property type="protein sequence ID" value="CAL1172541.1"/>
    <property type="molecule type" value="Genomic_DNA"/>
</dbReference>
<keyword evidence="1" id="KW-0812">Transmembrane</keyword>
<reference evidence="3 4" key="2">
    <citation type="submission" date="2024-05" db="EMBL/GenBank/DDBJ databases">
        <authorList>
            <person name="Chen Y."/>
            <person name="Shah S."/>
            <person name="Dougan E. K."/>
            <person name="Thang M."/>
            <person name="Chan C."/>
        </authorList>
    </citation>
    <scope>NUCLEOTIDE SEQUENCE [LARGE SCALE GENOMIC DNA]</scope>
</reference>
<evidence type="ECO:0000313" key="3">
    <source>
        <dbReference type="EMBL" id="CAL4806478.1"/>
    </source>
</evidence>
<name>A0A9P1GQU5_9DINO</name>
<evidence type="ECO:0000313" key="4">
    <source>
        <dbReference type="Proteomes" id="UP001152797"/>
    </source>
</evidence>
<protein>
    <submittedName>
        <fullName evidence="3">Cytochrome c oxidase assembly protein COX20, mitochondrial</fullName>
    </submittedName>
</protein>
<reference evidence="2" key="1">
    <citation type="submission" date="2022-10" db="EMBL/GenBank/DDBJ databases">
        <authorList>
            <person name="Chen Y."/>
            <person name="Dougan E. K."/>
            <person name="Chan C."/>
            <person name="Rhodes N."/>
            <person name="Thang M."/>
        </authorList>
    </citation>
    <scope>NUCLEOTIDE SEQUENCE</scope>
</reference>
<comment type="caution">
    <text evidence="2">The sequence shown here is derived from an EMBL/GenBank/DDBJ whole genome shotgun (WGS) entry which is preliminary data.</text>
</comment>
<accession>A0A9P1GQU5</accession>
<sequence length="208" mass="22942">MESTLPVRIYEDGGSNETAYAVHKAVLSGILGGCSYSVWGFQRRRLQGLAIRSGVAGLCCGSLSYGVLLWQAQQARRHSDSLMRLRENAEAVLSGILGGCSYSVWGFQRRRLQGLAIRSGVAGLCCGSLSYGVLLWQAQQARRHSDSLMRLRENAEAIQMVPIDNLAPRLPMQEFDEATGQNALETNAELLRQIQREDKLRTRGARST</sequence>
<proteinExistence type="predicted"/>
<dbReference type="EMBL" id="CAMXCT010006734">
    <property type="protein sequence ID" value="CAI4019166.1"/>
    <property type="molecule type" value="Genomic_DNA"/>
</dbReference>
<gene>
    <name evidence="2" type="ORF">C1SCF055_LOCUS43682</name>
</gene>
<feature type="transmembrane region" description="Helical" evidence="1">
    <location>
        <begin position="115"/>
        <end position="136"/>
    </location>
</feature>
<dbReference type="OrthoDB" id="10492681at2759"/>
<feature type="transmembrane region" description="Helical" evidence="1">
    <location>
        <begin position="51"/>
        <end position="71"/>
    </location>
</feature>
<dbReference type="AlphaFoldDB" id="A0A9P1GQU5"/>
<evidence type="ECO:0000256" key="1">
    <source>
        <dbReference type="SAM" id="Phobius"/>
    </source>
</evidence>
<organism evidence="2">
    <name type="scientific">Cladocopium goreaui</name>
    <dbReference type="NCBI Taxonomy" id="2562237"/>
    <lineage>
        <taxon>Eukaryota</taxon>
        <taxon>Sar</taxon>
        <taxon>Alveolata</taxon>
        <taxon>Dinophyceae</taxon>
        <taxon>Suessiales</taxon>
        <taxon>Symbiodiniaceae</taxon>
        <taxon>Cladocopium</taxon>
    </lineage>
</organism>
<keyword evidence="1" id="KW-0472">Membrane</keyword>